<evidence type="ECO:0000259" key="14">
    <source>
        <dbReference type="PROSITE" id="PS51192"/>
    </source>
</evidence>
<feature type="domain" description="Helicase ATP-binding" evidence="14">
    <location>
        <begin position="620"/>
        <end position="781"/>
    </location>
</feature>
<dbReference type="GO" id="GO:0006355">
    <property type="term" value="P:regulation of DNA-templated transcription"/>
    <property type="evidence" value="ECO:0007669"/>
    <property type="project" value="UniProtKB-UniRule"/>
</dbReference>
<dbReference type="GO" id="GO:0003684">
    <property type="term" value="F:damaged DNA binding"/>
    <property type="evidence" value="ECO:0007669"/>
    <property type="project" value="InterPro"/>
</dbReference>
<dbReference type="Pfam" id="PF17757">
    <property type="entry name" value="UvrB_inter"/>
    <property type="match status" value="1"/>
</dbReference>
<evidence type="ECO:0000256" key="6">
    <source>
        <dbReference type="ARBA" id="ARBA00022806"/>
    </source>
</evidence>
<evidence type="ECO:0000313" key="16">
    <source>
        <dbReference type="EMBL" id="AOT73173.1"/>
    </source>
</evidence>
<keyword evidence="4 13" id="KW-0227">DNA damage</keyword>
<dbReference type="Pfam" id="PF00270">
    <property type="entry name" value="DEAD"/>
    <property type="match status" value="1"/>
</dbReference>
<dbReference type="Gene3D" id="3.90.1150.50">
    <property type="entry name" value="Transcription-repair-coupling factor, D7 domain"/>
    <property type="match status" value="1"/>
</dbReference>
<dbReference type="HAMAP" id="MF_00969">
    <property type="entry name" value="TRCF"/>
    <property type="match status" value="1"/>
</dbReference>
<comment type="function">
    <text evidence="13">Couples transcription and DNA repair by recognizing RNA polymerase (RNAP) stalled at DNA lesions. Mediates ATP-dependent release of RNAP and its truncated transcript from the DNA, and recruitment of nucleotide excision repair machinery to the damaged site.</text>
</comment>
<evidence type="ECO:0000256" key="1">
    <source>
        <dbReference type="ARBA" id="ARBA00004496"/>
    </source>
</evidence>
<dbReference type="InterPro" id="IPR036101">
    <property type="entry name" value="CarD-like/TRCF_RID_sf"/>
</dbReference>
<dbReference type="EMBL" id="CP017269">
    <property type="protein sequence ID" value="AOT73173.1"/>
    <property type="molecule type" value="Genomic_DNA"/>
</dbReference>
<dbReference type="InterPro" id="IPR027417">
    <property type="entry name" value="P-loop_NTPase"/>
</dbReference>
<keyword evidence="9 13" id="KW-0234">DNA repair</keyword>
<accession>A0A1D8GQP1</accession>
<dbReference type="InterPro" id="IPR037235">
    <property type="entry name" value="TRCF-like_C_D7"/>
</dbReference>
<keyword evidence="2 13" id="KW-0963">Cytoplasm</keyword>
<dbReference type="NCBIfam" id="TIGR00580">
    <property type="entry name" value="mfd"/>
    <property type="match status" value="1"/>
</dbReference>
<dbReference type="Pfam" id="PF00271">
    <property type="entry name" value="Helicase_C"/>
    <property type="match status" value="1"/>
</dbReference>
<dbReference type="InterPro" id="IPR011545">
    <property type="entry name" value="DEAD/DEAH_box_helicase_dom"/>
</dbReference>
<dbReference type="InterPro" id="IPR001650">
    <property type="entry name" value="Helicase_C-like"/>
</dbReference>
<dbReference type="Gene3D" id="3.40.50.11180">
    <property type="match status" value="1"/>
</dbReference>
<dbReference type="Pfam" id="PF03461">
    <property type="entry name" value="TRCF"/>
    <property type="match status" value="1"/>
</dbReference>
<comment type="similarity">
    <text evidence="11 13">In the C-terminal section; belongs to the helicase family. RecG subfamily.</text>
</comment>
<name>A0A1D8GQP1_9FIRM</name>
<dbReference type="AlphaFoldDB" id="A0A1D8GQP1"/>
<dbReference type="SMART" id="SM00487">
    <property type="entry name" value="DEXDc"/>
    <property type="match status" value="1"/>
</dbReference>
<dbReference type="GO" id="GO:0016787">
    <property type="term" value="F:hydrolase activity"/>
    <property type="evidence" value="ECO:0007669"/>
    <property type="project" value="UniProtKB-KW"/>
</dbReference>
<evidence type="ECO:0000256" key="7">
    <source>
        <dbReference type="ARBA" id="ARBA00022840"/>
    </source>
</evidence>
<dbReference type="InterPro" id="IPR047112">
    <property type="entry name" value="RecG/Mfd"/>
</dbReference>
<dbReference type="SUPFAM" id="SSF143517">
    <property type="entry name" value="TRCF domain-like"/>
    <property type="match status" value="1"/>
</dbReference>
<dbReference type="PROSITE" id="PS51194">
    <property type="entry name" value="HELICASE_CTER"/>
    <property type="match status" value="1"/>
</dbReference>
<dbReference type="GO" id="GO:0005524">
    <property type="term" value="F:ATP binding"/>
    <property type="evidence" value="ECO:0007669"/>
    <property type="project" value="UniProtKB-UniRule"/>
</dbReference>
<dbReference type="InterPro" id="IPR014001">
    <property type="entry name" value="Helicase_ATP-bd"/>
</dbReference>
<evidence type="ECO:0000256" key="13">
    <source>
        <dbReference type="HAMAP-Rule" id="MF_00969"/>
    </source>
</evidence>
<dbReference type="SMART" id="SM00982">
    <property type="entry name" value="TRCF"/>
    <property type="match status" value="1"/>
</dbReference>
<dbReference type="EC" id="3.6.4.-" evidence="13"/>
<dbReference type="SMART" id="SM00490">
    <property type="entry name" value="HELICc"/>
    <property type="match status" value="1"/>
</dbReference>
<dbReference type="STRING" id="1424294.Gferi_16740"/>
<dbReference type="OrthoDB" id="9804325at2"/>
<dbReference type="InterPro" id="IPR005118">
    <property type="entry name" value="TRCF_C"/>
</dbReference>
<dbReference type="Gene3D" id="3.40.50.300">
    <property type="entry name" value="P-loop containing nucleotide triphosphate hydrolases"/>
    <property type="match status" value="2"/>
</dbReference>
<dbReference type="GO" id="GO:0000716">
    <property type="term" value="P:transcription-coupled nucleotide-excision repair, DNA damage recognition"/>
    <property type="evidence" value="ECO:0007669"/>
    <property type="project" value="UniProtKB-UniRule"/>
</dbReference>
<dbReference type="SUPFAM" id="SSF141259">
    <property type="entry name" value="CarD-like"/>
    <property type="match status" value="1"/>
</dbReference>
<evidence type="ECO:0000256" key="12">
    <source>
        <dbReference type="ARBA" id="ARBA00070128"/>
    </source>
</evidence>
<dbReference type="GO" id="GO:0005737">
    <property type="term" value="C:cytoplasm"/>
    <property type="evidence" value="ECO:0007669"/>
    <property type="project" value="UniProtKB-SubCell"/>
</dbReference>
<dbReference type="SUPFAM" id="SSF52540">
    <property type="entry name" value="P-loop containing nucleoside triphosphate hydrolases"/>
    <property type="match status" value="4"/>
</dbReference>
<evidence type="ECO:0000259" key="15">
    <source>
        <dbReference type="PROSITE" id="PS51194"/>
    </source>
</evidence>
<keyword evidence="17" id="KW-1185">Reference proteome</keyword>
<dbReference type="InterPro" id="IPR004576">
    <property type="entry name" value="Mfd"/>
</dbReference>
<evidence type="ECO:0000256" key="11">
    <source>
        <dbReference type="ARBA" id="ARBA00061399"/>
    </source>
</evidence>
<dbReference type="InterPro" id="IPR003711">
    <property type="entry name" value="CarD-like/TRCF_RID"/>
</dbReference>
<dbReference type="PROSITE" id="PS51192">
    <property type="entry name" value="HELICASE_ATP_BIND_1"/>
    <property type="match status" value="1"/>
</dbReference>
<dbReference type="GO" id="GO:0003678">
    <property type="term" value="F:DNA helicase activity"/>
    <property type="evidence" value="ECO:0007669"/>
    <property type="project" value="TreeGrafter"/>
</dbReference>
<reference evidence="16 17" key="1">
    <citation type="submission" date="2016-09" db="EMBL/GenBank/DDBJ databases">
        <title>Genomic analysis reveals versatility of anaerobic energy metabolism of Geosporobacter ferrireducens IRF9 of phylum Firmicutes.</title>
        <authorList>
            <person name="Kim S.-J."/>
        </authorList>
    </citation>
    <scope>NUCLEOTIDE SEQUENCE [LARGE SCALE GENOMIC DNA]</scope>
    <source>
        <strain evidence="16 17">IRF9</strain>
    </source>
</reference>
<keyword evidence="8 13" id="KW-0238">DNA-binding</keyword>
<evidence type="ECO:0000256" key="2">
    <source>
        <dbReference type="ARBA" id="ARBA00022490"/>
    </source>
</evidence>
<comment type="similarity">
    <text evidence="10 13">In the N-terminal section; belongs to the UvrB family.</text>
</comment>
<organism evidence="16 17">
    <name type="scientific">Geosporobacter ferrireducens</name>
    <dbReference type="NCBI Taxonomy" id="1424294"/>
    <lineage>
        <taxon>Bacteria</taxon>
        <taxon>Bacillati</taxon>
        <taxon>Bacillota</taxon>
        <taxon>Clostridia</taxon>
        <taxon>Peptostreptococcales</taxon>
        <taxon>Thermotaleaceae</taxon>
        <taxon>Geosporobacter</taxon>
    </lineage>
</organism>
<evidence type="ECO:0000256" key="5">
    <source>
        <dbReference type="ARBA" id="ARBA00022801"/>
    </source>
</evidence>
<evidence type="ECO:0000256" key="8">
    <source>
        <dbReference type="ARBA" id="ARBA00023125"/>
    </source>
</evidence>
<evidence type="ECO:0000313" key="17">
    <source>
        <dbReference type="Proteomes" id="UP000095743"/>
    </source>
</evidence>
<dbReference type="FunFam" id="3.40.50.300:FF:000546">
    <property type="entry name" value="Transcription-repair-coupling factor"/>
    <property type="match status" value="1"/>
</dbReference>
<dbReference type="Gene3D" id="2.40.10.170">
    <property type="match status" value="1"/>
</dbReference>
<evidence type="ECO:0000256" key="3">
    <source>
        <dbReference type="ARBA" id="ARBA00022741"/>
    </source>
</evidence>
<feature type="domain" description="Helicase C-terminal" evidence="15">
    <location>
        <begin position="790"/>
        <end position="956"/>
    </location>
</feature>
<sequence length="1148" mass="131901">MTIEKQWSPATIHGLIDSQIPHIAFSLSQIYGRQCLVITDQEMQAKKIYEDLKFFMGDRACFFPAAETVFYHIDAHSHQLLEERMKTLNKIANEEQCIVVASVESIMSRLMPKELFRERAQVIRYGESVSMEKLLWVFTQLGYERVTRVEAKGQFSIRGGIVDFYPVVTDMPYRIEFFDEEVDSIRTFDLENQLSVEKVKEVSITPIQEILLNEHNRERGIQKLKLALQGTMKKLKGDRSRKLAEKIGEVVEQLESGSLPKGIENYIDFIFEETYLLTDYLQRNAFIFVDEPSRIKEKAQNKHKEFQETFKALLEKGEVLPEQGMIVADYEEILRSIEKKQSFVLSSLPKDNPDFQPKTIINFSTRMTQTFHGKIDLLAEEVKNLKIRGYKTILLCGTEDRRKRLLESLIELGIEGVRSGIGEEVLQPGQIIILAGSLTKGFEYYSDRFITITDNEIFGVSKKKKQTAKRKDARPIKSFMDLSIGDYVVHENHGIGKYVGIEQLKVQGAKKDYLKMKYGDGDLLYVPIEQMDLVQKYIGADDGTPKLNKLGGIEWKKTKARVKGAIEDMARDLIALYAVRKTLVGYAFAKDTPWQVQFEDMFPFEETQDQLRCIREVKDDMEKPAPMDRLLCGDVGYGKTEIAIRAAFKCVMEGKQVAFLVPTTILAQQHYNTFVQRFSQFPVSVEMLSRFRTEAQQEHIIESLRVGNIDIVIGTHRILSQDVQFKDIGLLIIDEEQRFGVKHKEALKQIRKNVDVLTLTATPIPRTLHMSLIGLRDMSVIEEPPEERYPVQTYVLEYQEEMIRDAILREISRGGQVYFVFNRVKGIQQMAGKLRKMLPEIKLAVAHGQMSERELENVMIDFLAGEHDVLLCTTIIETGLDIANVNTIIIYDADKMGLSQLYQLRGRVGRSDRMAYSYLTYQKDKVLTEVAEKRLKAIKEFTEFGSGFKIAMRDLEIRGAGNLLGAEQHGHMAAIGYDLYCKLLEDTIHEMKGDEILKPVDTTIEINVNAFIPENYIENENYKLEVYKKIASIRDQQDVYDIEEELEDRFGTIPEAVRNLILIAYIKTLAQCCGVIQVSESETFVKLQFDEAHRVKPEMVAKILDQFGNRIHLHAGISPSIQLKYEDFSLRLKEIQGFLEKISGFHKK</sequence>
<keyword evidence="7 13" id="KW-0067">ATP-binding</keyword>
<proteinExistence type="inferred from homology"/>
<dbReference type="KEGG" id="gfe:Gferi_16740"/>
<gene>
    <name evidence="13" type="primary">mfd</name>
    <name evidence="16" type="ORF">Gferi_16740</name>
</gene>
<dbReference type="Proteomes" id="UP000095743">
    <property type="component" value="Chromosome"/>
</dbReference>
<dbReference type="Pfam" id="PF02559">
    <property type="entry name" value="CarD_TRCF_RID"/>
    <property type="match status" value="1"/>
</dbReference>
<keyword evidence="6" id="KW-0347">Helicase</keyword>
<dbReference type="Gene3D" id="3.30.2060.10">
    <property type="entry name" value="Penicillin-binding protein 1b domain"/>
    <property type="match status" value="1"/>
</dbReference>
<keyword evidence="5 13" id="KW-0378">Hydrolase</keyword>
<dbReference type="InterPro" id="IPR041471">
    <property type="entry name" value="UvrB_inter"/>
</dbReference>
<evidence type="ECO:0000256" key="4">
    <source>
        <dbReference type="ARBA" id="ARBA00022763"/>
    </source>
</evidence>
<dbReference type="PANTHER" id="PTHR47964:SF1">
    <property type="entry name" value="ATP-DEPENDENT DNA HELICASE HOMOLOG RECG, CHLOROPLASTIC"/>
    <property type="match status" value="1"/>
</dbReference>
<evidence type="ECO:0000256" key="10">
    <source>
        <dbReference type="ARBA" id="ARBA00061104"/>
    </source>
</evidence>
<dbReference type="CDD" id="cd17991">
    <property type="entry name" value="DEXHc_TRCF"/>
    <property type="match status" value="1"/>
</dbReference>
<dbReference type="SMART" id="SM01058">
    <property type="entry name" value="CarD_TRCF"/>
    <property type="match status" value="1"/>
</dbReference>
<keyword evidence="3 13" id="KW-0547">Nucleotide-binding</keyword>
<comment type="subcellular location">
    <subcellularLocation>
        <location evidence="1 13">Cytoplasm</location>
    </subcellularLocation>
</comment>
<evidence type="ECO:0000256" key="9">
    <source>
        <dbReference type="ARBA" id="ARBA00023204"/>
    </source>
</evidence>
<protein>
    <recommendedName>
        <fullName evidence="12 13">Transcription-repair-coupling factor</fullName>
        <shortName evidence="13">TRCF</shortName>
        <ecNumber evidence="13">3.6.4.-</ecNumber>
    </recommendedName>
</protein>
<dbReference type="PANTHER" id="PTHR47964">
    <property type="entry name" value="ATP-DEPENDENT DNA HELICASE HOMOLOG RECG, CHLOROPLASTIC"/>
    <property type="match status" value="1"/>
</dbReference>